<sequence length="276" mass="31338">MRKYGLVLALLFLLSACSFQSRESFEKELLNKESQKKPIKMPEISYKDAISKKDIERIDFAKLYKKASLCDRKAIESSLGLIKQMDFSSKQLGFVIKKEDDGNIYLDQVYDKGGLVEESLALLSRPDLDRVFVKVITFDSDSGPMLLVSEFAIYEKETLSAYYLYDKYLSQIDSFIFSNTTDKLEPSITRLGDGLGEDGKKTKGDIKKAISERLRAEESQLADLYMTYGLKKETIRGKVLGEDMDIGHLISGNHSKEILFIEKTKDKNGKDVITIK</sequence>
<feature type="chain" id="PRO_5039670773" description="Lipoprotein" evidence="1">
    <location>
        <begin position="22"/>
        <end position="276"/>
    </location>
</feature>
<feature type="signal peptide" evidence="1">
    <location>
        <begin position="1"/>
        <end position="21"/>
    </location>
</feature>
<evidence type="ECO:0008006" key="4">
    <source>
        <dbReference type="Google" id="ProtNLM"/>
    </source>
</evidence>
<accession>A0A133KI88</accession>
<dbReference type="RefSeq" id="WP_060928952.1">
    <property type="nucleotide sequence ID" value="NZ_KQ955248.1"/>
</dbReference>
<dbReference type="PATRIC" id="fig|33036.3.peg.306"/>
<keyword evidence="1" id="KW-0732">Signal</keyword>
<proteinExistence type="predicted"/>
<dbReference type="PROSITE" id="PS51257">
    <property type="entry name" value="PROKAR_LIPOPROTEIN"/>
    <property type="match status" value="1"/>
</dbReference>
<reference evidence="3" key="1">
    <citation type="submission" date="2016-01" db="EMBL/GenBank/DDBJ databases">
        <authorList>
            <person name="Mitreva M."/>
            <person name="Pepin K.H."/>
            <person name="Mihindukulasuriya K.A."/>
            <person name="Fulton R."/>
            <person name="Fronick C."/>
            <person name="O'Laughlin M."/>
            <person name="Miner T."/>
            <person name="Herter B."/>
            <person name="Rosa B.A."/>
            <person name="Cordes M."/>
            <person name="Tomlinson C."/>
            <person name="Wollam A."/>
            <person name="Palsikar V.B."/>
            <person name="Mardis E.R."/>
            <person name="Wilson R.K."/>
        </authorList>
    </citation>
    <scope>NUCLEOTIDE SEQUENCE [LARGE SCALE GENOMIC DNA]</scope>
    <source>
        <strain evidence="3">MJR8151</strain>
    </source>
</reference>
<name>A0A133KI88_9FIRM</name>
<protein>
    <recommendedName>
        <fullName evidence="4">Lipoprotein</fullName>
    </recommendedName>
</protein>
<dbReference type="STRING" id="33036.HMPREF3200_00304"/>
<evidence type="ECO:0000256" key="1">
    <source>
        <dbReference type="SAM" id="SignalP"/>
    </source>
</evidence>
<dbReference type="OrthoDB" id="1689367at2"/>
<dbReference type="EMBL" id="LRPM01000005">
    <property type="protein sequence ID" value="KWZ79246.1"/>
    <property type="molecule type" value="Genomic_DNA"/>
</dbReference>
<dbReference type="AlphaFoldDB" id="A0A133KI88"/>
<keyword evidence="3" id="KW-1185">Reference proteome</keyword>
<organism evidence="2 3">
    <name type="scientific">Anaerococcus tetradius</name>
    <dbReference type="NCBI Taxonomy" id="33036"/>
    <lineage>
        <taxon>Bacteria</taxon>
        <taxon>Bacillati</taxon>
        <taxon>Bacillota</taxon>
        <taxon>Tissierellia</taxon>
        <taxon>Tissierellales</taxon>
        <taxon>Peptoniphilaceae</taxon>
        <taxon>Anaerococcus</taxon>
    </lineage>
</organism>
<gene>
    <name evidence="2" type="ORF">HMPREF3200_00304</name>
</gene>
<dbReference type="Proteomes" id="UP000070383">
    <property type="component" value="Unassembled WGS sequence"/>
</dbReference>
<comment type="caution">
    <text evidence="2">The sequence shown here is derived from an EMBL/GenBank/DDBJ whole genome shotgun (WGS) entry which is preliminary data.</text>
</comment>
<evidence type="ECO:0000313" key="3">
    <source>
        <dbReference type="Proteomes" id="UP000070383"/>
    </source>
</evidence>
<evidence type="ECO:0000313" key="2">
    <source>
        <dbReference type="EMBL" id="KWZ79246.1"/>
    </source>
</evidence>